<dbReference type="OrthoDB" id="3364132at2759"/>
<evidence type="ECO:0000259" key="2">
    <source>
        <dbReference type="Pfam" id="PF25534"/>
    </source>
</evidence>
<dbReference type="InParanoid" id="A0A2J6TF58"/>
<dbReference type="Pfam" id="PF25534">
    <property type="entry name" value="DUF7918"/>
    <property type="match status" value="1"/>
</dbReference>
<evidence type="ECO:0000313" key="3">
    <source>
        <dbReference type="EMBL" id="PMD61667.1"/>
    </source>
</evidence>
<dbReference type="PANTHER" id="PTHR36223:SF1">
    <property type="entry name" value="TRANSCRIPTION ELONGATION FACTOR EAF N-TERMINAL DOMAIN-CONTAINING PROTEIN"/>
    <property type="match status" value="1"/>
</dbReference>
<dbReference type="GeneID" id="36594808"/>
<dbReference type="AlphaFoldDB" id="A0A2J6TF58"/>
<keyword evidence="4" id="KW-1185">Reference proteome</keyword>
<evidence type="ECO:0000313" key="4">
    <source>
        <dbReference type="Proteomes" id="UP000235371"/>
    </source>
</evidence>
<organism evidence="3 4">
    <name type="scientific">Hyaloscypha bicolor E</name>
    <dbReference type="NCBI Taxonomy" id="1095630"/>
    <lineage>
        <taxon>Eukaryota</taxon>
        <taxon>Fungi</taxon>
        <taxon>Dikarya</taxon>
        <taxon>Ascomycota</taxon>
        <taxon>Pezizomycotina</taxon>
        <taxon>Leotiomycetes</taxon>
        <taxon>Helotiales</taxon>
        <taxon>Hyaloscyphaceae</taxon>
        <taxon>Hyaloscypha</taxon>
        <taxon>Hyaloscypha bicolor</taxon>
    </lineage>
</organism>
<gene>
    <name evidence="3" type="ORF">K444DRAFT_662682</name>
</gene>
<dbReference type="Proteomes" id="UP000235371">
    <property type="component" value="Unassembled WGS sequence"/>
</dbReference>
<dbReference type="InterPro" id="IPR057678">
    <property type="entry name" value="DUF7918"/>
</dbReference>
<name>A0A2J6TF58_9HELO</name>
<proteinExistence type="predicted"/>
<feature type="compositionally biased region" description="Acidic residues" evidence="1">
    <location>
        <begin position="340"/>
        <end position="350"/>
    </location>
</feature>
<feature type="region of interest" description="Disordered" evidence="1">
    <location>
        <begin position="316"/>
        <end position="366"/>
    </location>
</feature>
<reference evidence="3 4" key="1">
    <citation type="submission" date="2016-04" db="EMBL/GenBank/DDBJ databases">
        <title>A degradative enzymes factory behind the ericoid mycorrhizal symbiosis.</title>
        <authorList>
            <consortium name="DOE Joint Genome Institute"/>
            <person name="Martino E."/>
            <person name="Morin E."/>
            <person name="Grelet G."/>
            <person name="Kuo A."/>
            <person name="Kohler A."/>
            <person name="Daghino S."/>
            <person name="Barry K."/>
            <person name="Choi C."/>
            <person name="Cichocki N."/>
            <person name="Clum A."/>
            <person name="Copeland A."/>
            <person name="Hainaut M."/>
            <person name="Haridas S."/>
            <person name="Labutti K."/>
            <person name="Lindquist E."/>
            <person name="Lipzen A."/>
            <person name="Khouja H.-R."/>
            <person name="Murat C."/>
            <person name="Ohm R."/>
            <person name="Olson A."/>
            <person name="Spatafora J."/>
            <person name="Veneault-Fourrey C."/>
            <person name="Henrissat B."/>
            <person name="Grigoriev I."/>
            <person name="Martin F."/>
            <person name="Perotto S."/>
        </authorList>
    </citation>
    <scope>NUCLEOTIDE SEQUENCE [LARGE SCALE GENOMIC DNA]</scope>
    <source>
        <strain evidence="3 4">E</strain>
    </source>
</reference>
<accession>A0A2J6TF58</accession>
<protein>
    <recommendedName>
        <fullName evidence="2">DUF7918 domain-containing protein</fullName>
    </recommendedName>
</protein>
<feature type="domain" description="DUF7918" evidence="2">
    <location>
        <begin position="10"/>
        <end position="262"/>
    </location>
</feature>
<sequence length="366" mass="40036">MAKFPLLPGLAAVIMISGEPAPEHDDTDEIEVDHEDPHVAEHQASRTKSVYIEAKTGEQFGVKLEVTGPLGHANMVYTKLIFDVWADGIRAGEAFCDRPFFKNGGVTWEYTVKGVTNGKGSKCTLKNFLFAKIETNSDNSPMDAIKRQAQRLQKKGTIEIRVYNGDYGKKGGDTPGTSEGFFKQGRINVSEKALKGQAKSHGTSEARRAKRGAVFRCKKKDGDDYPLAIFKFIYRSQVSHLSTYTDARQTTEALKQLLVIPRTPSPSREPTPEPEEELIDGLTAAQHAQIQSLVRQLASENVSNAKKIKQEIVESRGLAGRSGHASKRSKGNNGKAEVVVIEDDSDDEDGIPAPAPGRQQAGLFVD</sequence>
<dbReference type="PANTHER" id="PTHR36223">
    <property type="entry name" value="BETA-LACTAMASE-TYPE TRANSPEPTIDASE FOLD DOMAIN CONTAINING PROTEIN"/>
    <property type="match status" value="1"/>
</dbReference>
<dbReference type="EMBL" id="KZ613786">
    <property type="protein sequence ID" value="PMD61667.1"/>
    <property type="molecule type" value="Genomic_DNA"/>
</dbReference>
<dbReference type="RefSeq" id="XP_024738571.1">
    <property type="nucleotide sequence ID" value="XM_024886731.1"/>
</dbReference>
<evidence type="ECO:0000256" key="1">
    <source>
        <dbReference type="SAM" id="MobiDB-lite"/>
    </source>
</evidence>